<protein>
    <submittedName>
        <fullName evidence="1">Uncharacterized protein</fullName>
    </submittedName>
</protein>
<dbReference type="Proteomes" id="UP000612009">
    <property type="component" value="Unassembled WGS sequence"/>
</dbReference>
<reference evidence="1" key="1">
    <citation type="submission" date="2020-10" db="EMBL/GenBank/DDBJ databases">
        <authorList>
            <person name="Hahn C.J."/>
            <person name="Laso-Perez R."/>
            <person name="Vulcano F."/>
            <person name="Vaziourakis K.-M."/>
            <person name="Stokke R."/>
            <person name="Steen I.H."/>
            <person name="Teske A."/>
            <person name="Boetius A."/>
            <person name="Liebeke M."/>
            <person name="Amann R."/>
            <person name="Knittel K."/>
        </authorList>
    </citation>
    <scope>NUCLEOTIDE SEQUENCE</scope>
    <source>
        <strain evidence="1">Gfbio:e3339647-f889-4370-9287-4fb5cb688e4c:AG392J18_GoMArc1</strain>
    </source>
</reference>
<evidence type="ECO:0000313" key="1">
    <source>
        <dbReference type="EMBL" id="CAD6491237.1"/>
    </source>
</evidence>
<name>A0A811T9H9_9EURY</name>
<dbReference type="EMBL" id="CAJHIR010000003">
    <property type="protein sequence ID" value="CAD6491237.1"/>
    <property type="molecule type" value="Genomic_DNA"/>
</dbReference>
<sequence>MTDYSMKVIPKPKEGTASVFSWSGEKGKFAVIKGKGNDNYICGACGNVICQNVDRGQIINLVIACPNCGSYNILKGT</sequence>
<accession>A0A811T9H9</accession>
<evidence type="ECO:0000313" key="2">
    <source>
        <dbReference type="Proteomes" id="UP000612009"/>
    </source>
</evidence>
<dbReference type="AlphaFoldDB" id="A0A811T9H9"/>
<gene>
    <name evidence="1" type="ORF">LAKADJCE_00091</name>
</gene>
<proteinExistence type="predicted"/>
<organism evidence="1 2">
    <name type="scientific">Candidatus Argoarchaeum ethanivorans</name>
    <dbReference type="NCBI Taxonomy" id="2608793"/>
    <lineage>
        <taxon>Archaea</taxon>
        <taxon>Methanobacteriati</taxon>
        <taxon>Methanobacteriota</taxon>
        <taxon>Stenosarchaea group</taxon>
        <taxon>Methanomicrobia</taxon>
        <taxon>Methanosarcinales</taxon>
        <taxon>Methanosarcinales incertae sedis</taxon>
        <taxon>GOM Arc I cluster</taxon>
        <taxon>Candidatus Argoarchaeum</taxon>
    </lineage>
</organism>
<comment type="caution">
    <text evidence="1">The sequence shown here is derived from an EMBL/GenBank/DDBJ whole genome shotgun (WGS) entry which is preliminary data.</text>
</comment>